<reference evidence="1 2" key="1">
    <citation type="submission" date="2018-07" db="EMBL/GenBank/DDBJ databases">
        <title>Comparative genomes isolates from brazilian mangrove.</title>
        <authorList>
            <person name="De Araujo J.E."/>
            <person name="Taketani R.G."/>
            <person name="Silva M.C.P."/>
            <person name="Lourenco M.V."/>
            <person name="Oliveira V.M."/>
            <person name="Andreote F.D."/>
        </authorList>
    </citation>
    <scope>NUCLEOTIDE SEQUENCE [LARGE SCALE GENOMIC DNA]</scope>
    <source>
        <strain evidence="1 2">HEX PRIS-MGV</strain>
    </source>
</reference>
<dbReference type="RefSeq" id="WP_114366858.1">
    <property type="nucleotide sequence ID" value="NZ_QPEX01000006.1"/>
</dbReference>
<dbReference type="OrthoDB" id="274237at2"/>
<dbReference type="EMBL" id="QPEX01000006">
    <property type="protein sequence ID" value="RCS56023.1"/>
    <property type="molecule type" value="Genomic_DNA"/>
</dbReference>
<evidence type="ECO:0000313" key="1">
    <source>
        <dbReference type="EMBL" id="RCS56023.1"/>
    </source>
</evidence>
<organism evidence="1 2">
    <name type="scientific">Bremerella cremea</name>
    <dbReference type="NCBI Taxonomy" id="1031537"/>
    <lineage>
        <taxon>Bacteria</taxon>
        <taxon>Pseudomonadati</taxon>
        <taxon>Planctomycetota</taxon>
        <taxon>Planctomycetia</taxon>
        <taxon>Pirellulales</taxon>
        <taxon>Pirellulaceae</taxon>
        <taxon>Bremerella</taxon>
    </lineage>
</organism>
<comment type="caution">
    <text evidence="1">The sequence shown here is derived from an EMBL/GenBank/DDBJ whole genome shotgun (WGS) entry which is preliminary data.</text>
</comment>
<proteinExistence type="predicted"/>
<evidence type="ECO:0000313" key="2">
    <source>
        <dbReference type="Proteomes" id="UP000253562"/>
    </source>
</evidence>
<dbReference type="AlphaFoldDB" id="A0A368KXP8"/>
<protein>
    <submittedName>
        <fullName evidence="1">Uncharacterized protein</fullName>
    </submittedName>
</protein>
<accession>A0A368KXP8</accession>
<gene>
    <name evidence="1" type="ORF">DTL42_01150</name>
</gene>
<dbReference type="Proteomes" id="UP000253562">
    <property type="component" value="Unassembled WGS sequence"/>
</dbReference>
<sequence length="69" mass="7846">MPSSVLDAIRLGIWDYEPEKVESNRFDATCALPGSSEKLDILAKRLATGLPLWHPEDRRSYDDTLRAEE</sequence>
<name>A0A368KXP8_9BACT</name>